<dbReference type="InterPro" id="IPR045176">
    <property type="entry name" value="Got1"/>
</dbReference>
<dbReference type="GO" id="GO:0006888">
    <property type="term" value="P:endoplasmic reticulum to Golgi vesicle-mediated transport"/>
    <property type="evidence" value="ECO:0007669"/>
    <property type="project" value="InterPro"/>
</dbReference>
<proteinExistence type="predicted"/>
<feature type="transmembrane region" description="Helical" evidence="1">
    <location>
        <begin position="107"/>
        <end position="128"/>
    </location>
</feature>
<keyword evidence="1" id="KW-0472">Membrane</keyword>
<keyword evidence="1" id="KW-1133">Transmembrane helix</keyword>
<dbReference type="PANTHER" id="PTHR21493">
    <property type="entry name" value="CGI-141-RELATED/LIPASE CONTAINING PROTEIN"/>
    <property type="match status" value="1"/>
</dbReference>
<reference evidence="2" key="2">
    <citation type="submission" date="2021-03" db="UniProtKB">
        <authorList>
            <consortium name="EnsemblPlants"/>
        </authorList>
    </citation>
    <scope>IDENTIFICATION</scope>
</reference>
<evidence type="ECO:0000313" key="2">
    <source>
        <dbReference type="EnsemblPlants" id="AUR62021936-RA:cds"/>
    </source>
</evidence>
<protein>
    <submittedName>
        <fullName evidence="2">Uncharacterized protein</fullName>
    </submittedName>
</protein>
<dbReference type="Proteomes" id="UP000596660">
    <property type="component" value="Unplaced"/>
</dbReference>
<dbReference type="AlphaFoldDB" id="A0A803M1V4"/>
<dbReference type="Gramene" id="AUR62021936-RA">
    <property type="protein sequence ID" value="AUR62021936-RA:cds"/>
    <property type="gene ID" value="AUR62021936"/>
</dbReference>
<organism evidence="2 3">
    <name type="scientific">Chenopodium quinoa</name>
    <name type="common">Quinoa</name>
    <dbReference type="NCBI Taxonomy" id="63459"/>
    <lineage>
        <taxon>Eukaryota</taxon>
        <taxon>Viridiplantae</taxon>
        <taxon>Streptophyta</taxon>
        <taxon>Embryophyta</taxon>
        <taxon>Tracheophyta</taxon>
        <taxon>Spermatophyta</taxon>
        <taxon>Magnoliopsida</taxon>
        <taxon>eudicotyledons</taxon>
        <taxon>Gunneridae</taxon>
        <taxon>Pentapetalae</taxon>
        <taxon>Caryophyllales</taxon>
        <taxon>Chenopodiaceae</taxon>
        <taxon>Chenopodioideae</taxon>
        <taxon>Atripliceae</taxon>
        <taxon>Chenopodium</taxon>
    </lineage>
</organism>
<evidence type="ECO:0000313" key="3">
    <source>
        <dbReference type="Proteomes" id="UP000596660"/>
    </source>
</evidence>
<feature type="transmembrane region" description="Helical" evidence="1">
    <location>
        <begin position="49"/>
        <end position="69"/>
    </location>
</feature>
<dbReference type="GO" id="GO:0042147">
    <property type="term" value="P:retrograde transport, endosome to Golgi"/>
    <property type="evidence" value="ECO:0007669"/>
    <property type="project" value="InterPro"/>
</dbReference>
<accession>A0A803M1V4</accession>
<dbReference type="GO" id="GO:0005829">
    <property type="term" value="C:cytosol"/>
    <property type="evidence" value="ECO:0007669"/>
    <property type="project" value="GOC"/>
</dbReference>
<keyword evidence="3" id="KW-1185">Reference proteome</keyword>
<name>A0A803M1V4_CHEQI</name>
<reference evidence="2" key="1">
    <citation type="journal article" date="2017" name="Nature">
        <title>The genome of Chenopodium quinoa.</title>
        <authorList>
            <person name="Jarvis D.E."/>
            <person name="Ho Y.S."/>
            <person name="Lightfoot D.J."/>
            <person name="Schmoeckel S.M."/>
            <person name="Li B."/>
            <person name="Borm T.J.A."/>
            <person name="Ohyanagi H."/>
            <person name="Mineta K."/>
            <person name="Michell C.T."/>
            <person name="Saber N."/>
            <person name="Kharbatia N.M."/>
            <person name="Rupper R.R."/>
            <person name="Sharp A.R."/>
            <person name="Dally N."/>
            <person name="Boughton B.A."/>
            <person name="Woo Y.H."/>
            <person name="Gao G."/>
            <person name="Schijlen E.G.W.M."/>
            <person name="Guo X."/>
            <person name="Momin A.A."/>
            <person name="Negrao S."/>
            <person name="Al-Babili S."/>
            <person name="Gehring C."/>
            <person name="Roessner U."/>
            <person name="Jung C."/>
            <person name="Murphy K."/>
            <person name="Arold S.T."/>
            <person name="Gojobori T."/>
            <person name="van der Linden C.G."/>
            <person name="van Loo E.N."/>
            <person name="Jellen E.N."/>
            <person name="Maughan P.J."/>
            <person name="Tester M."/>
        </authorList>
    </citation>
    <scope>NUCLEOTIDE SEQUENCE [LARGE SCALE GENOMIC DNA]</scope>
    <source>
        <strain evidence="2">cv. PI 614886</strain>
    </source>
</reference>
<dbReference type="PANTHER" id="PTHR21493:SF9">
    <property type="entry name" value="GOLGI TRANSPORT PROTEIN 1-RELATED"/>
    <property type="match status" value="1"/>
</dbReference>
<feature type="transmembrane region" description="Helical" evidence="1">
    <location>
        <begin position="81"/>
        <end position="101"/>
    </location>
</feature>
<evidence type="ECO:0000256" key="1">
    <source>
        <dbReference type="SAM" id="Phobius"/>
    </source>
</evidence>
<sequence length="160" mass="17490">TPSRKNVRLVTEKALHHSLRSPATEQRSLSTNFPKDLKANSKQVSEAEIGLGLTGFGVFFTFLGVVLLFDKGLLAMGNGTISFGAGFFFVVIGWPIVGMILESYGFLVLFSGFWPTLSVFVQRIPVLVGYSNSPISDRCLIDTVGNVCLFESKGRKCLHL</sequence>
<keyword evidence="1" id="KW-0812">Transmembrane</keyword>
<dbReference type="EnsemblPlants" id="AUR62021936-RA">
    <property type="protein sequence ID" value="AUR62021936-RA:cds"/>
    <property type="gene ID" value="AUR62021936"/>
</dbReference>